<dbReference type="RefSeq" id="WP_035084930.1">
    <property type="nucleotide sequence ID" value="NZ_JQGC01000015.1"/>
</dbReference>
<comment type="caution">
    <text evidence="2">The sequence shown here is derived from an EMBL/GenBank/DDBJ whole genome shotgun (WGS) entry which is preliminary data.</text>
</comment>
<sequence>MLKLIRLTAFAAITTVGVVQAFAGVQSLPECYDRVIAACNKGNHAQSCANTGMNECDKIFPTPMVLTPGLSLGAKPTTVAPMPLPRPAHLMVSTR</sequence>
<evidence type="ECO:0000313" key="3">
    <source>
        <dbReference type="Proteomes" id="UP000028981"/>
    </source>
</evidence>
<dbReference type="EMBL" id="JQGC01000015">
    <property type="protein sequence ID" value="KFL30235.1"/>
    <property type="molecule type" value="Genomic_DNA"/>
</dbReference>
<feature type="chain" id="PRO_5001825892" evidence="1">
    <location>
        <begin position="22"/>
        <end position="95"/>
    </location>
</feature>
<gene>
    <name evidence="2" type="ORF">JP75_16800</name>
</gene>
<dbReference type="OrthoDB" id="7678501at2"/>
<organism evidence="2 3">
    <name type="scientific">Devosia riboflavina</name>
    <dbReference type="NCBI Taxonomy" id="46914"/>
    <lineage>
        <taxon>Bacteria</taxon>
        <taxon>Pseudomonadati</taxon>
        <taxon>Pseudomonadota</taxon>
        <taxon>Alphaproteobacteria</taxon>
        <taxon>Hyphomicrobiales</taxon>
        <taxon>Devosiaceae</taxon>
        <taxon>Devosia</taxon>
    </lineage>
</organism>
<dbReference type="Proteomes" id="UP000028981">
    <property type="component" value="Unassembled WGS sequence"/>
</dbReference>
<keyword evidence="1" id="KW-0732">Signal</keyword>
<name>A0A087M032_9HYPH</name>
<evidence type="ECO:0000256" key="1">
    <source>
        <dbReference type="SAM" id="SignalP"/>
    </source>
</evidence>
<evidence type="ECO:0000313" key="2">
    <source>
        <dbReference type="EMBL" id="KFL30235.1"/>
    </source>
</evidence>
<feature type="signal peptide" evidence="1">
    <location>
        <begin position="1"/>
        <end position="21"/>
    </location>
</feature>
<proteinExistence type="predicted"/>
<protein>
    <submittedName>
        <fullName evidence="2">Uncharacterized protein</fullName>
    </submittedName>
</protein>
<dbReference type="AlphaFoldDB" id="A0A087M032"/>
<reference evidence="2 3" key="1">
    <citation type="submission" date="2014-08" db="EMBL/GenBank/DDBJ databases">
        <authorList>
            <person name="Hassan Y.I."/>
            <person name="Lepp D."/>
            <person name="Zhou T."/>
        </authorList>
    </citation>
    <scope>NUCLEOTIDE SEQUENCE [LARGE SCALE GENOMIC DNA]</scope>
    <source>
        <strain evidence="2 3">IFO13584</strain>
    </source>
</reference>
<accession>A0A087M032</accession>
<keyword evidence="3" id="KW-1185">Reference proteome</keyword>